<dbReference type="EMBL" id="VFPH01000002">
    <property type="protein sequence ID" value="TQM37512.1"/>
    <property type="molecule type" value="Genomic_DNA"/>
</dbReference>
<accession>A0A543FUL1</accession>
<feature type="transmembrane region" description="Helical" evidence="7">
    <location>
        <begin position="62"/>
        <end position="85"/>
    </location>
</feature>
<keyword evidence="6 7" id="KW-0472">Membrane</keyword>
<protein>
    <submittedName>
        <fullName evidence="9">Multiple sugar transport system permease protein/N,N'-diacetylchitobiose transport system permease protein</fullName>
    </submittedName>
</protein>
<evidence type="ECO:0000256" key="5">
    <source>
        <dbReference type="ARBA" id="ARBA00022989"/>
    </source>
</evidence>
<organism evidence="9 10">
    <name type="scientific">Pseudonocardia cypriaca</name>
    <dbReference type="NCBI Taxonomy" id="882449"/>
    <lineage>
        <taxon>Bacteria</taxon>
        <taxon>Bacillati</taxon>
        <taxon>Actinomycetota</taxon>
        <taxon>Actinomycetes</taxon>
        <taxon>Pseudonocardiales</taxon>
        <taxon>Pseudonocardiaceae</taxon>
        <taxon>Pseudonocardia</taxon>
    </lineage>
</organism>
<dbReference type="InterPro" id="IPR035906">
    <property type="entry name" value="MetI-like_sf"/>
</dbReference>
<comment type="subcellular location">
    <subcellularLocation>
        <location evidence="1 7">Cell membrane</location>
        <topology evidence="1 7">Multi-pass membrane protein</topology>
    </subcellularLocation>
</comment>
<feature type="transmembrane region" description="Helical" evidence="7">
    <location>
        <begin position="257"/>
        <end position="279"/>
    </location>
</feature>
<evidence type="ECO:0000259" key="8">
    <source>
        <dbReference type="PROSITE" id="PS50928"/>
    </source>
</evidence>
<name>A0A543FUL1_9PSEU</name>
<keyword evidence="4 7" id="KW-0812">Transmembrane</keyword>
<feature type="transmembrane region" description="Helical" evidence="7">
    <location>
        <begin position="7"/>
        <end position="26"/>
    </location>
</feature>
<keyword evidence="10" id="KW-1185">Reference proteome</keyword>
<keyword evidence="5 7" id="KW-1133">Transmembrane helix</keyword>
<evidence type="ECO:0000256" key="6">
    <source>
        <dbReference type="ARBA" id="ARBA00023136"/>
    </source>
</evidence>
<dbReference type="OrthoDB" id="9804439at2"/>
<reference evidence="9 10" key="1">
    <citation type="submission" date="2019-06" db="EMBL/GenBank/DDBJ databases">
        <title>Sequencing the genomes of 1000 actinobacteria strains.</title>
        <authorList>
            <person name="Klenk H.-P."/>
        </authorList>
    </citation>
    <scope>NUCLEOTIDE SEQUENCE [LARGE SCALE GENOMIC DNA]</scope>
    <source>
        <strain evidence="9 10">DSM 45511</strain>
    </source>
</reference>
<sequence length="289" mass="31254">MRRREFLALVTPSVLVMGGLLVLPLYRTLEWSLERVNYGEAGTFVGLANYGAALTDPRLGQAVLFTVGLTLAVTAALLVGGYLLAVMVNGLGRSKPWVLGILLISYVIPHVVGGAMFSWLFDANFGGVVDHLVTLVTGQEVLWFTDPWPNRVIVALNTIWFMLPFAMLVIIAGLQGVPGELLEAARIDGASAVRTHWSVIIPSIRGVLGFVAIISIMDILRTFDQLVALSPQAVQLGNESIMLYIFNVAFQDGGQQLGLGSAVNVLLILLIVLMLFPFIRGIAKEARQA</sequence>
<dbReference type="AlphaFoldDB" id="A0A543FUL1"/>
<comment type="similarity">
    <text evidence="7">Belongs to the binding-protein-dependent transport system permease family.</text>
</comment>
<keyword evidence="3" id="KW-1003">Cell membrane</keyword>
<feature type="transmembrane region" description="Helical" evidence="7">
    <location>
        <begin position="152"/>
        <end position="174"/>
    </location>
</feature>
<gene>
    <name evidence="9" type="ORF">FB388_4727</name>
</gene>
<evidence type="ECO:0000313" key="9">
    <source>
        <dbReference type="EMBL" id="TQM37512.1"/>
    </source>
</evidence>
<evidence type="ECO:0000256" key="4">
    <source>
        <dbReference type="ARBA" id="ARBA00022692"/>
    </source>
</evidence>
<dbReference type="PANTHER" id="PTHR43005">
    <property type="entry name" value="BLR7065 PROTEIN"/>
    <property type="match status" value="1"/>
</dbReference>
<dbReference type="GO" id="GO:0055085">
    <property type="term" value="P:transmembrane transport"/>
    <property type="evidence" value="ECO:0007669"/>
    <property type="project" value="InterPro"/>
</dbReference>
<dbReference type="Gene3D" id="1.10.3720.10">
    <property type="entry name" value="MetI-like"/>
    <property type="match status" value="1"/>
</dbReference>
<keyword evidence="2 7" id="KW-0813">Transport</keyword>
<dbReference type="CDD" id="cd06261">
    <property type="entry name" value="TM_PBP2"/>
    <property type="match status" value="1"/>
</dbReference>
<dbReference type="RefSeq" id="WP_142104324.1">
    <property type="nucleotide sequence ID" value="NZ_VFPH01000002.1"/>
</dbReference>
<feature type="transmembrane region" description="Helical" evidence="7">
    <location>
        <begin position="195"/>
        <end position="217"/>
    </location>
</feature>
<dbReference type="InterPro" id="IPR000515">
    <property type="entry name" value="MetI-like"/>
</dbReference>
<feature type="transmembrane region" description="Helical" evidence="7">
    <location>
        <begin position="97"/>
        <end position="121"/>
    </location>
</feature>
<dbReference type="PANTHER" id="PTHR43005:SF1">
    <property type="entry name" value="SPERMIDINE_PUTRESCINE TRANSPORT SYSTEM PERMEASE PROTEIN"/>
    <property type="match status" value="1"/>
</dbReference>
<comment type="caution">
    <text evidence="9">The sequence shown here is derived from an EMBL/GenBank/DDBJ whole genome shotgun (WGS) entry which is preliminary data.</text>
</comment>
<feature type="domain" description="ABC transmembrane type-1" evidence="8">
    <location>
        <begin position="63"/>
        <end position="278"/>
    </location>
</feature>
<evidence type="ECO:0000256" key="2">
    <source>
        <dbReference type="ARBA" id="ARBA00022448"/>
    </source>
</evidence>
<evidence type="ECO:0000256" key="7">
    <source>
        <dbReference type="RuleBase" id="RU363032"/>
    </source>
</evidence>
<dbReference type="PROSITE" id="PS50928">
    <property type="entry name" value="ABC_TM1"/>
    <property type="match status" value="1"/>
</dbReference>
<keyword evidence="9" id="KW-0762">Sugar transport</keyword>
<dbReference type="Pfam" id="PF00528">
    <property type="entry name" value="BPD_transp_1"/>
    <property type="match status" value="1"/>
</dbReference>
<dbReference type="SUPFAM" id="SSF161098">
    <property type="entry name" value="MetI-like"/>
    <property type="match status" value="1"/>
</dbReference>
<dbReference type="Proteomes" id="UP000319818">
    <property type="component" value="Unassembled WGS sequence"/>
</dbReference>
<evidence type="ECO:0000256" key="1">
    <source>
        <dbReference type="ARBA" id="ARBA00004651"/>
    </source>
</evidence>
<proteinExistence type="inferred from homology"/>
<dbReference type="GO" id="GO:0005886">
    <property type="term" value="C:plasma membrane"/>
    <property type="evidence" value="ECO:0007669"/>
    <property type="project" value="UniProtKB-SubCell"/>
</dbReference>
<evidence type="ECO:0000313" key="10">
    <source>
        <dbReference type="Proteomes" id="UP000319818"/>
    </source>
</evidence>
<evidence type="ECO:0000256" key="3">
    <source>
        <dbReference type="ARBA" id="ARBA00022475"/>
    </source>
</evidence>